<dbReference type="Gene3D" id="1.10.1200.10">
    <property type="entry name" value="ACP-like"/>
    <property type="match status" value="1"/>
</dbReference>
<dbReference type="PROSITE" id="PS50075">
    <property type="entry name" value="CARRIER"/>
    <property type="match status" value="1"/>
</dbReference>
<dbReference type="InterPro" id="IPR009081">
    <property type="entry name" value="PP-bd_ACP"/>
</dbReference>
<feature type="domain" description="Carrier" evidence="1">
    <location>
        <begin position="2"/>
        <end position="77"/>
    </location>
</feature>
<dbReference type="InterPro" id="IPR036736">
    <property type="entry name" value="ACP-like_sf"/>
</dbReference>
<dbReference type="EMBL" id="BAAAZR010000009">
    <property type="protein sequence ID" value="GAA3816091.1"/>
    <property type="molecule type" value="Genomic_DNA"/>
</dbReference>
<organism evidence="2 3">
    <name type="scientific">Sphaerisporangium flaviroseum</name>
    <dbReference type="NCBI Taxonomy" id="509199"/>
    <lineage>
        <taxon>Bacteria</taxon>
        <taxon>Bacillati</taxon>
        <taxon>Actinomycetota</taxon>
        <taxon>Actinomycetes</taxon>
        <taxon>Streptosporangiales</taxon>
        <taxon>Streptosporangiaceae</taxon>
        <taxon>Sphaerisporangium</taxon>
    </lineage>
</organism>
<dbReference type="Pfam" id="PF00550">
    <property type="entry name" value="PP-binding"/>
    <property type="match status" value="1"/>
</dbReference>
<evidence type="ECO:0000313" key="3">
    <source>
        <dbReference type="Proteomes" id="UP001500888"/>
    </source>
</evidence>
<comment type="caution">
    <text evidence="2">The sequence shown here is derived from an EMBL/GenBank/DDBJ whole genome shotgun (WGS) entry which is preliminary data.</text>
</comment>
<gene>
    <name evidence="2" type="ORF">GCM10022226_41040</name>
</gene>
<dbReference type="Proteomes" id="UP001500888">
    <property type="component" value="Unassembled WGS sequence"/>
</dbReference>
<evidence type="ECO:0000259" key="1">
    <source>
        <dbReference type="PROSITE" id="PS50075"/>
    </source>
</evidence>
<evidence type="ECO:0000313" key="2">
    <source>
        <dbReference type="EMBL" id="GAA3816091.1"/>
    </source>
</evidence>
<keyword evidence="3" id="KW-1185">Reference proteome</keyword>
<dbReference type="RefSeq" id="WP_344942290.1">
    <property type="nucleotide sequence ID" value="NZ_BAAAZR010000009.1"/>
</dbReference>
<sequence>MHDTLAGLTRLIVLVTREQDRPITADSRFEALGNWSSMTALRLLTLIEQRWGIALDLREYFAIETVGGLLDAIARASGAEPSLIPEH</sequence>
<proteinExistence type="predicted"/>
<reference evidence="3" key="1">
    <citation type="journal article" date="2019" name="Int. J. Syst. Evol. Microbiol.">
        <title>The Global Catalogue of Microorganisms (GCM) 10K type strain sequencing project: providing services to taxonomists for standard genome sequencing and annotation.</title>
        <authorList>
            <consortium name="The Broad Institute Genomics Platform"/>
            <consortium name="The Broad Institute Genome Sequencing Center for Infectious Disease"/>
            <person name="Wu L."/>
            <person name="Ma J."/>
        </authorList>
    </citation>
    <scope>NUCLEOTIDE SEQUENCE [LARGE SCALE GENOMIC DNA]</scope>
    <source>
        <strain evidence="3">JCM 16908</strain>
    </source>
</reference>
<dbReference type="SUPFAM" id="SSF47336">
    <property type="entry name" value="ACP-like"/>
    <property type="match status" value="1"/>
</dbReference>
<protein>
    <recommendedName>
        <fullName evidence="1">Carrier domain-containing protein</fullName>
    </recommendedName>
</protein>
<name>A0ABP7IE76_9ACTN</name>
<accession>A0ABP7IE76</accession>